<accession>A0A444L6U5</accession>
<dbReference type="PROSITE" id="PS00180">
    <property type="entry name" value="GLNA_1"/>
    <property type="match status" value="1"/>
</dbReference>
<dbReference type="PANTHER" id="PTHR43407">
    <property type="entry name" value="GLUTAMINE SYNTHETASE"/>
    <property type="match status" value="1"/>
</dbReference>
<evidence type="ECO:0000313" key="11">
    <source>
        <dbReference type="Proteomes" id="UP000288215"/>
    </source>
</evidence>
<keyword evidence="7" id="KW-0067">ATP-binding</keyword>
<evidence type="ECO:0000313" key="10">
    <source>
        <dbReference type="EMBL" id="RWX73288.1"/>
    </source>
</evidence>
<dbReference type="PROSITE" id="PS00181">
    <property type="entry name" value="GLNA_ATP"/>
    <property type="match status" value="1"/>
</dbReference>
<dbReference type="SMART" id="SM01230">
    <property type="entry name" value="Gln-synt_C"/>
    <property type="match status" value="1"/>
</dbReference>
<dbReference type="GO" id="GO:0005737">
    <property type="term" value="C:cytoplasm"/>
    <property type="evidence" value="ECO:0007669"/>
    <property type="project" value="UniProtKB-SubCell"/>
</dbReference>
<dbReference type="InterPro" id="IPR027302">
    <property type="entry name" value="Gln_synth_N_conserv_site"/>
</dbReference>
<dbReference type="InterPro" id="IPR036651">
    <property type="entry name" value="Gln_synt_N_sf"/>
</dbReference>
<dbReference type="Gene3D" id="3.10.20.70">
    <property type="entry name" value="Glutamine synthetase, N-terminal domain"/>
    <property type="match status" value="1"/>
</dbReference>
<dbReference type="GO" id="GO:0004356">
    <property type="term" value="F:glutamine synthetase activity"/>
    <property type="evidence" value="ECO:0007669"/>
    <property type="project" value="UniProtKB-EC"/>
</dbReference>
<feature type="domain" description="GS catalytic" evidence="9">
    <location>
        <begin position="115"/>
        <end position="454"/>
    </location>
</feature>
<dbReference type="PANTHER" id="PTHR43407:SF1">
    <property type="entry name" value="LENGSIN"/>
    <property type="match status" value="1"/>
</dbReference>
<dbReference type="GO" id="GO:0006542">
    <property type="term" value="P:glutamine biosynthetic process"/>
    <property type="evidence" value="ECO:0007669"/>
    <property type="project" value="InterPro"/>
</dbReference>
<evidence type="ECO:0000256" key="1">
    <source>
        <dbReference type="ARBA" id="ARBA00004496"/>
    </source>
</evidence>
<evidence type="ECO:0000256" key="5">
    <source>
        <dbReference type="RuleBase" id="RU000384"/>
    </source>
</evidence>
<evidence type="ECO:0000259" key="9">
    <source>
        <dbReference type="PROSITE" id="PS51987"/>
    </source>
</evidence>
<keyword evidence="7" id="KW-0547">Nucleotide-binding</keyword>
<evidence type="ECO:0000256" key="3">
    <source>
        <dbReference type="ARBA" id="ARBA00022490"/>
    </source>
</evidence>
<comment type="similarity">
    <text evidence="2 4 5">Belongs to the glutamine synthetase family.</text>
</comment>
<evidence type="ECO:0000256" key="7">
    <source>
        <dbReference type="RuleBase" id="RU004356"/>
    </source>
</evidence>
<keyword evidence="3 6" id="KW-0963">Cytoplasm</keyword>
<dbReference type="Proteomes" id="UP000288215">
    <property type="component" value="Unassembled WGS sequence"/>
</dbReference>
<evidence type="ECO:0000256" key="2">
    <source>
        <dbReference type="ARBA" id="ARBA00009897"/>
    </source>
</evidence>
<dbReference type="Pfam" id="PF03951">
    <property type="entry name" value="Gln-synt_N"/>
    <property type="match status" value="1"/>
</dbReference>
<dbReference type="Pfam" id="PF00120">
    <property type="entry name" value="Gln-synt_C"/>
    <property type="match status" value="1"/>
</dbReference>
<reference evidence="10 11" key="1">
    <citation type="submission" date="2018-12" db="EMBL/GenBank/DDBJ databases">
        <title>The complete genome of the methanogenic archaea of the candidate phylum Verstraetearchaeota, obtained from the metagenome of underground thermal water.</title>
        <authorList>
            <person name="Kadnikov V.V."/>
            <person name="Mardanov A.V."/>
            <person name="Beletsky A.V."/>
            <person name="Karnachuk O.V."/>
            <person name="Ravin N.V."/>
        </authorList>
    </citation>
    <scope>NUCLEOTIDE SEQUENCE [LARGE SCALE GENOMIC DNA]</scope>
    <source>
        <strain evidence="10">Ch88</strain>
    </source>
</reference>
<evidence type="ECO:0000256" key="6">
    <source>
        <dbReference type="RuleBase" id="RU000385"/>
    </source>
</evidence>
<keyword evidence="7" id="KW-0436">Ligase</keyword>
<dbReference type="GO" id="GO:0016020">
    <property type="term" value="C:membrane"/>
    <property type="evidence" value="ECO:0007669"/>
    <property type="project" value="TreeGrafter"/>
</dbReference>
<organism evidence="10 11">
    <name type="scientific">Methanosuratincola subterraneus</name>
    <dbReference type="NCBI Taxonomy" id="2593994"/>
    <lineage>
        <taxon>Archaea</taxon>
        <taxon>Thermoproteota</taxon>
        <taxon>Methanosuratincolia</taxon>
        <taxon>Candidatus Methanomethylicales</taxon>
        <taxon>Candidatus Methanomethylicaceae</taxon>
        <taxon>Candidatus Methanosuratincola (ex Vanwonterghem et al. 2016)</taxon>
    </lineage>
</organism>
<name>A0A444L6U5_METS7</name>
<comment type="caution">
    <text evidence="10">The sequence shown here is derived from an EMBL/GenBank/DDBJ whole genome shotgun (WGS) entry which is preliminary data.</text>
</comment>
<protein>
    <recommendedName>
        <fullName evidence="7">Glutamine synthetase</fullName>
        <ecNumber evidence="7">6.3.1.2</ecNumber>
    </recommendedName>
</protein>
<comment type="catalytic activity">
    <reaction evidence="7">
        <text>L-glutamate + NH4(+) + ATP = L-glutamine + ADP + phosphate + H(+)</text>
        <dbReference type="Rhea" id="RHEA:16169"/>
        <dbReference type="ChEBI" id="CHEBI:15378"/>
        <dbReference type="ChEBI" id="CHEBI:28938"/>
        <dbReference type="ChEBI" id="CHEBI:29985"/>
        <dbReference type="ChEBI" id="CHEBI:30616"/>
        <dbReference type="ChEBI" id="CHEBI:43474"/>
        <dbReference type="ChEBI" id="CHEBI:58359"/>
        <dbReference type="ChEBI" id="CHEBI:456216"/>
        <dbReference type="EC" id="6.3.1.2"/>
    </reaction>
</comment>
<dbReference type="SUPFAM" id="SSF55931">
    <property type="entry name" value="Glutamine synthetase/guanido kinase"/>
    <property type="match status" value="1"/>
</dbReference>
<dbReference type="Gene3D" id="3.30.590.10">
    <property type="entry name" value="Glutamine synthetase/guanido kinase, catalytic domain"/>
    <property type="match status" value="1"/>
</dbReference>
<dbReference type="PROSITE" id="PS51987">
    <property type="entry name" value="GS_CATALYTIC"/>
    <property type="match status" value="1"/>
</dbReference>
<evidence type="ECO:0000259" key="8">
    <source>
        <dbReference type="PROSITE" id="PS51986"/>
    </source>
</evidence>
<sequence>MKNFKDAVWKEKVTQVVNEINENNIKFARLQFTDLNGVLKSLAVSTKNIESIFENGQSFDGSSITGYRSIEESDMVLYPDPTTFAVIPWRAKERSSCRLICDVYTPDNKRFEGDPRYILEKAMEKCKEAGFRFFCAPELEFFVVKEDENSQVPKPIDMAGYFDFHPGDLTDELRREIADTAEMFGINIEISHHEVALGQNEIDFKYDEGLVTADRAITMKMVTKVVAAKNGYIATYMPKPFFGVNGSGMHVHQSLWNLDLTKNMFYSEDPNSNYLSDIARYSIGGQLAHGREMCSILASWPNSYKRLVPGYEAPVYVAWAFKNRSPLIRVPNFGGRKNAARFEIRCPDPAGNPYLQFAALSMAMLDGIKNKIDPGPPTELNVYKLSYEERKARNIVSLPESLKEALDETEKSEFMKEVLGETAFENYLSVKRKEWDAYRIQVTNWEVERYIRRL</sequence>
<dbReference type="InterPro" id="IPR027303">
    <property type="entry name" value="Gln_synth_gly_rich_site"/>
</dbReference>
<evidence type="ECO:0000256" key="4">
    <source>
        <dbReference type="PROSITE-ProRule" id="PRU01330"/>
    </source>
</evidence>
<dbReference type="PROSITE" id="PS51986">
    <property type="entry name" value="GS_BETA_GRASP"/>
    <property type="match status" value="1"/>
</dbReference>
<dbReference type="EC" id="6.3.1.2" evidence="7"/>
<dbReference type="GO" id="GO:0005524">
    <property type="term" value="F:ATP binding"/>
    <property type="evidence" value="ECO:0007669"/>
    <property type="project" value="UniProtKB-KW"/>
</dbReference>
<dbReference type="EMBL" id="RXGA01000003">
    <property type="protein sequence ID" value="RWX73288.1"/>
    <property type="molecule type" value="Genomic_DNA"/>
</dbReference>
<dbReference type="InterPro" id="IPR014746">
    <property type="entry name" value="Gln_synth/guanido_kin_cat_dom"/>
</dbReference>
<comment type="subcellular location">
    <subcellularLocation>
        <location evidence="1 6">Cytoplasm</location>
    </subcellularLocation>
</comment>
<dbReference type="InterPro" id="IPR008146">
    <property type="entry name" value="Gln_synth_cat_dom"/>
</dbReference>
<proteinExistence type="inferred from homology"/>
<gene>
    <name evidence="10" type="ORF">Metus_1262</name>
</gene>
<dbReference type="InterPro" id="IPR008147">
    <property type="entry name" value="Gln_synt_N"/>
</dbReference>
<feature type="domain" description="GS beta-grasp" evidence="8">
    <location>
        <begin position="23"/>
        <end position="108"/>
    </location>
</feature>
<dbReference type="SUPFAM" id="SSF54368">
    <property type="entry name" value="Glutamine synthetase, N-terminal domain"/>
    <property type="match status" value="1"/>
</dbReference>
<dbReference type="AlphaFoldDB" id="A0A444L6U5"/>